<evidence type="ECO:0000256" key="2">
    <source>
        <dbReference type="ARBA" id="ARBA00022527"/>
    </source>
</evidence>
<protein>
    <submittedName>
        <fullName evidence="12">Twitchin</fullName>
    </submittedName>
</protein>
<dbReference type="GO" id="GO:0005524">
    <property type="term" value="F:ATP binding"/>
    <property type="evidence" value="ECO:0007669"/>
    <property type="project" value="UniProtKB-UniRule"/>
</dbReference>
<evidence type="ECO:0000313" key="13">
    <source>
        <dbReference type="Proteomes" id="UP000276133"/>
    </source>
</evidence>
<dbReference type="SMART" id="SM00409">
    <property type="entry name" value="IG"/>
    <property type="match status" value="1"/>
</dbReference>
<proteinExistence type="inferred from homology"/>
<name>A0A3M7Q8N8_BRAPC</name>
<dbReference type="PROSITE" id="PS00107">
    <property type="entry name" value="PROTEIN_KINASE_ATP"/>
    <property type="match status" value="1"/>
</dbReference>
<dbReference type="InterPro" id="IPR036179">
    <property type="entry name" value="Ig-like_dom_sf"/>
</dbReference>
<dbReference type="InterPro" id="IPR011009">
    <property type="entry name" value="Kinase-like_dom_sf"/>
</dbReference>
<keyword evidence="6 8" id="KW-0067">ATP-binding</keyword>
<evidence type="ECO:0000259" key="11">
    <source>
        <dbReference type="PROSITE" id="PS50853"/>
    </source>
</evidence>
<evidence type="ECO:0000256" key="4">
    <source>
        <dbReference type="ARBA" id="ARBA00022741"/>
    </source>
</evidence>
<dbReference type="CDD" id="cd00063">
    <property type="entry name" value="FN3"/>
    <property type="match status" value="1"/>
</dbReference>
<evidence type="ECO:0000256" key="1">
    <source>
        <dbReference type="ARBA" id="ARBA00006692"/>
    </source>
</evidence>
<evidence type="ECO:0000256" key="5">
    <source>
        <dbReference type="ARBA" id="ARBA00022777"/>
    </source>
</evidence>
<dbReference type="SMART" id="SM00220">
    <property type="entry name" value="S_TKc"/>
    <property type="match status" value="1"/>
</dbReference>
<comment type="caution">
    <text evidence="12">The sequence shown here is derived from an EMBL/GenBank/DDBJ whole genome shotgun (WGS) entry which is preliminary data.</text>
</comment>
<dbReference type="PROSITE" id="PS50853">
    <property type="entry name" value="FN3"/>
    <property type="match status" value="1"/>
</dbReference>
<dbReference type="InterPro" id="IPR003599">
    <property type="entry name" value="Ig_sub"/>
</dbReference>
<dbReference type="Gene3D" id="2.60.40.10">
    <property type="entry name" value="Immunoglobulins"/>
    <property type="match status" value="1"/>
</dbReference>
<feature type="domain" description="Fibronectin type-III" evidence="11">
    <location>
        <begin position="1"/>
        <end position="31"/>
    </location>
</feature>
<dbReference type="InterPro" id="IPR013098">
    <property type="entry name" value="Ig_I-set"/>
</dbReference>
<feature type="domain" description="Ig-like" evidence="10">
    <location>
        <begin position="469"/>
        <end position="557"/>
    </location>
</feature>
<dbReference type="FunFam" id="1.10.510.10:FF:000321">
    <property type="entry name" value="Bent, isoform C"/>
    <property type="match status" value="1"/>
</dbReference>
<dbReference type="PANTHER" id="PTHR24342:SF20">
    <property type="entry name" value="MYOSIN LIGHT CHAIN KINASE, SMOOTH MUSCLE"/>
    <property type="match status" value="1"/>
</dbReference>
<dbReference type="GO" id="GO:0035556">
    <property type="term" value="P:intracellular signal transduction"/>
    <property type="evidence" value="ECO:0007669"/>
    <property type="project" value="TreeGrafter"/>
</dbReference>
<feature type="binding site" evidence="8">
    <location>
        <position position="178"/>
    </location>
    <ligand>
        <name>ATP</name>
        <dbReference type="ChEBI" id="CHEBI:30616"/>
    </ligand>
</feature>
<keyword evidence="4 8" id="KW-0547">Nucleotide-binding</keyword>
<dbReference type="OrthoDB" id="10260894at2759"/>
<evidence type="ECO:0000256" key="6">
    <source>
        <dbReference type="ARBA" id="ARBA00022840"/>
    </source>
</evidence>
<reference evidence="12 13" key="1">
    <citation type="journal article" date="2018" name="Sci. Rep.">
        <title>Genomic signatures of local adaptation to the degree of environmental predictability in rotifers.</title>
        <authorList>
            <person name="Franch-Gras L."/>
            <person name="Hahn C."/>
            <person name="Garcia-Roger E.M."/>
            <person name="Carmona M.J."/>
            <person name="Serra M."/>
            <person name="Gomez A."/>
        </authorList>
    </citation>
    <scope>NUCLEOTIDE SEQUENCE [LARGE SCALE GENOMIC DNA]</scope>
    <source>
        <strain evidence="12">HYR1</strain>
    </source>
</reference>
<dbReference type="GO" id="GO:0043065">
    <property type="term" value="P:positive regulation of apoptotic process"/>
    <property type="evidence" value="ECO:0007669"/>
    <property type="project" value="TreeGrafter"/>
</dbReference>
<dbReference type="InterPro" id="IPR007110">
    <property type="entry name" value="Ig-like_dom"/>
</dbReference>
<organism evidence="12 13">
    <name type="scientific">Brachionus plicatilis</name>
    <name type="common">Marine rotifer</name>
    <name type="synonym">Brachionus muelleri</name>
    <dbReference type="NCBI Taxonomy" id="10195"/>
    <lineage>
        <taxon>Eukaryota</taxon>
        <taxon>Metazoa</taxon>
        <taxon>Spiralia</taxon>
        <taxon>Gnathifera</taxon>
        <taxon>Rotifera</taxon>
        <taxon>Eurotatoria</taxon>
        <taxon>Monogononta</taxon>
        <taxon>Pseudotrocha</taxon>
        <taxon>Ploima</taxon>
        <taxon>Brachionidae</taxon>
        <taxon>Brachionus</taxon>
    </lineage>
</organism>
<dbReference type="Proteomes" id="UP000276133">
    <property type="component" value="Unassembled WGS sequence"/>
</dbReference>
<gene>
    <name evidence="12" type="ORF">BpHYR1_014109</name>
</gene>
<dbReference type="PROSITE" id="PS50835">
    <property type="entry name" value="IG_LIKE"/>
    <property type="match status" value="1"/>
</dbReference>
<evidence type="ECO:0000256" key="3">
    <source>
        <dbReference type="ARBA" id="ARBA00022679"/>
    </source>
</evidence>
<dbReference type="PANTHER" id="PTHR24342">
    <property type="entry name" value="SERINE/THREONINE-PROTEIN KINASE 17"/>
    <property type="match status" value="1"/>
</dbReference>
<feature type="domain" description="Protein kinase" evidence="9">
    <location>
        <begin position="149"/>
        <end position="402"/>
    </location>
</feature>
<dbReference type="GO" id="GO:0005634">
    <property type="term" value="C:nucleus"/>
    <property type="evidence" value="ECO:0007669"/>
    <property type="project" value="TreeGrafter"/>
</dbReference>
<keyword evidence="13" id="KW-1185">Reference proteome</keyword>
<dbReference type="PROSITE" id="PS50011">
    <property type="entry name" value="PROTEIN_KINASE_DOM"/>
    <property type="match status" value="1"/>
</dbReference>
<dbReference type="Gene3D" id="3.30.200.20">
    <property type="entry name" value="Phosphorylase Kinase, domain 1"/>
    <property type="match status" value="1"/>
</dbReference>
<dbReference type="Pfam" id="PF07679">
    <property type="entry name" value="I-set"/>
    <property type="match status" value="1"/>
</dbReference>
<dbReference type="PROSITE" id="PS00108">
    <property type="entry name" value="PROTEIN_KINASE_ST"/>
    <property type="match status" value="1"/>
</dbReference>
<evidence type="ECO:0000256" key="8">
    <source>
        <dbReference type="PROSITE-ProRule" id="PRU10141"/>
    </source>
</evidence>
<dbReference type="EMBL" id="REGN01007088">
    <property type="protein sequence ID" value="RNA07318.1"/>
    <property type="molecule type" value="Genomic_DNA"/>
</dbReference>
<comment type="similarity">
    <text evidence="1">Belongs to the protein kinase superfamily. CAMK Ser/Thr protein kinase family.</text>
</comment>
<dbReference type="InterPro" id="IPR013783">
    <property type="entry name" value="Ig-like_fold"/>
</dbReference>
<dbReference type="Pfam" id="PF00069">
    <property type="entry name" value="Pkinase"/>
    <property type="match status" value="1"/>
</dbReference>
<dbReference type="InterPro" id="IPR008271">
    <property type="entry name" value="Ser/Thr_kinase_AS"/>
</dbReference>
<accession>A0A3M7Q8N8</accession>
<evidence type="ECO:0000259" key="10">
    <source>
        <dbReference type="PROSITE" id="PS50835"/>
    </source>
</evidence>
<dbReference type="FunFam" id="2.60.40.10:FF:000107">
    <property type="entry name" value="Myosin, light chain kinase a"/>
    <property type="match status" value="1"/>
</dbReference>
<keyword evidence="5" id="KW-0418">Kinase</keyword>
<sequence>MHKYQYRVIAQNMQGRSAPCEPTSVITTPAPENRLRGKKWYEDETGKRRRGRDGFAPSDYDKCGRMQNLIRAFVTLINIIRLIEFKCNIFQKNNLSLNKTKLSKKKFYQLKNILFIIKIEKYNVKIHDLWSKGQPEPADFRVGSVYDYYDIFEEIGSGAFGVVHRAVEKKSGRSFAAKFILTPSNVEKSTVRKECEIMNHLIHPKLLNLHDIFDEGDEMVLITEFLSGGELFEKIADPNYKMTEPEAKKYIRQILEGLQHMHDNNIVHLDIKPENIIFETKNSPSVKLVDFGLACKLDPDEIVKISSGTVEFAAPEIVEHDSVGFSTDMWAVGVLTYVIGLSPFGGADDEQTAENIKRCEIKFPSDAFGGISENGTDFIRKLLVKNKAGRLNVYEALEHPWLMDDTLSDLQIPSSKYDSIRSKIKDKYSSWPEPNPALGRIANFSSLRKLRPKEYKIYNSYFDRRDATPRFVIKPRNQQVQEGQSATFNCIILASSPPVVSWYQGGQEIKTSTKYWKRYNRNSYALEVRRCTLDDKGEFIVKAINSYGEREYNVFLNVERNIFNHTTATISVSFVNLIIKGNLRHVLKKEWNFIKTETIFNNFKICSHCSILNNMKIDIFIYKRAIIFKYVKILI</sequence>
<dbReference type="SUPFAM" id="SSF48726">
    <property type="entry name" value="Immunoglobulin"/>
    <property type="match status" value="1"/>
</dbReference>
<dbReference type="AlphaFoldDB" id="A0A3M7Q8N8"/>
<evidence type="ECO:0000313" key="12">
    <source>
        <dbReference type="EMBL" id="RNA07318.1"/>
    </source>
</evidence>
<dbReference type="SUPFAM" id="SSF56112">
    <property type="entry name" value="Protein kinase-like (PK-like)"/>
    <property type="match status" value="1"/>
</dbReference>
<evidence type="ECO:0000256" key="7">
    <source>
        <dbReference type="ARBA" id="ARBA00023319"/>
    </source>
</evidence>
<dbReference type="InterPro" id="IPR017441">
    <property type="entry name" value="Protein_kinase_ATP_BS"/>
</dbReference>
<evidence type="ECO:0000259" key="9">
    <source>
        <dbReference type="PROSITE" id="PS50011"/>
    </source>
</evidence>
<dbReference type="InterPro" id="IPR000719">
    <property type="entry name" value="Prot_kinase_dom"/>
</dbReference>
<keyword evidence="3" id="KW-0808">Transferase</keyword>
<dbReference type="GO" id="GO:0004674">
    <property type="term" value="F:protein serine/threonine kinase activity"/>
    <property type="evidence" value="ECO:0007669"/>
    <property type="project" value="UniProtKB-KW"/>
</dbReference>
<keyword evidence="2" id="KW-0723">Serine/threonine-protein kinase</keyword>
<dbReference type="InterPro" id="IPR003961">
    <property type="entry name" value="FN3_dom"/>
</dbReference>
<keyword evidence="7" id="KW-0393">Immunoglobulin domain</keyword>
<dbReference type="STRING" id="10195.A0A3M7Q8N8"/>
<dbReference type="Gene3D" id="1.10.510.10">
    <property type="entry name" value="Transferase(Phosphotransferase) domain 1"/>
    <property type="match status" value="1"/>
</dbReference>